<proteinExistence type="predicted"/>
<protein>
    <recommendedName>
        <fullName evidence="3">biotin--[biotin carboxyl-carrier protein] ligase</fullName>
        <ecNumber evidence="3">6.3.4.15</ecNumber>
    </recommendedName>
</protein>
<dbReference type="Proteomes" id="UP000285258">
    <property type="component" value="Unassembled WGS sequence"/>
</dbReference>
<sequence length="267" mass="27648">MSEPLAFRLRVLDEVTSTNDEVKRALEAGEPEGLALRARRQTGGYGRQGRAWASPEGGLYLSLLLRPSVDAALLPTLSLVTALAVRRAVVGLLPAEAAESVQVKWPNDLVVPAAGRPPEPLDAASAQPVFRKLCGISLEAHAGGVCVGIGVNVELPDPADNAAVGGKNVPVYLPELGFEGGIDDVAAAVLHAYAPLYRAWQTKGFAPLAGEYAAHASLTGRSVRMVNLAGEPVAEGTVASVDAFGRLVLRAPDGSCVPVASGEAHLV</sequence>
<dbReference type="RefSeq" id="WP_096227753.1">
    <property type="nucleotide sequence ID" value="NZ_CP168029.1"/>
</dbReference>
<dbReference type="SUPFAM" id="SSF55681">
    <property type="entry name" value="Class II aaRS and biotin synthetases"/>
    <property type="match status" value="1"/>
</dbReference>
<dbReference type="InterPro" id="IPR004408">
    <property type="entry name" value="Biotin_CoA_COase_ligase"/>
</dbReference>
<evidence type="ECO:0000256" key="2">
    <source>
        <dbReference type="ARBA" id="ARBA00023267"/>
    </source>
</evidence>
<evidence type="ECO:0000256" key="1">
    <source>
        <dbReference type="ARBA" id="ARBA00022598"/>
    </source>
</evidence>
<reference evidence="6" key="1">
    <citation type="submission" date="2018-05" db="EMBL/GenBank/DDBJ databases">
        <title>Genome Sequencing of selected type strains of the family Eggerthellaceae.</title>
        <authorList>
            <person name="Danylec N."/>
            <person name="Stoll D.A."/>
            <person name="Doetsch A."/>
            <person name="Huch M."/>
        </authorList>
    </citation>
    <scope>NUCLEOTIDE SEQUENCE [LARGE SCALE GENOMIC DNA]</scope>
    <source>
        <strain evidence="6">DSM 27213</strain>
    </source>
</reference>
<organism evidence="5 6">
    <name type="scientific">Gordonibacter urolithinfaciens</name>
    <dbReference type="NCBI Taxonomy" id="1335613"/>
    <lineage>
        <taxon>Bacteria</taxon>
        <taxon>Bacillati</taxon>
        <taxon>Actinomycetota</taxon>
        <taxon>Coriobacteriia</taxon>
        <taxon>Eggerthellales</taxon>
        <taxon>Eggerthellaceae</taxon>
        <taxon>Gordonibacter</taxon>
    </lineage>
</organism>
<dbReference type="InterPro" id="IPR045864">
    <property type="entry name" value="aa-tRNA-synth_II/BPL/LPL"/>
</dbReference>
<dbReference type="Gene3D" id="2.30.30.100">
    <property type="match status" value="1"/>
</dbReference>
<feature type="domain" description="BPL/LPL catalytic" evidence="4">
    <location>
        <begin position="1"/>
        <end position="201"/>
    </location>
</feature>
<keyword evidence="2" id="KW-0092">Biotin</keyword>
<dbReference type="GO" id="GO:0004077">
    <property type="term" value="F:biotin--[biotin carboxyl-carrier protein] ligase activity"/>
    <property type="evidence" value="ECO:0007669"/>
    <property type="project" value="UniProtKB-EC"/>
</dbReference>
<evidence type="ECO:0000256" key="3">
    <source>
        <dbReference type="ARBA" id="ARBA00024227"/>
    </source>
</evidence>
<dbReference type="EC" id="6.3.4.15" evidence="3"/>
<evidence type="ECO:0000313" key="5">
    <source>
        <dbReference type="EMBL" id="ROT91468.1"/>
    </source>
</evidence>
<comment type="caution">
    <text evidence="5">The sequence shown here is derived from an EMBL/GenBank/DDBJ whole genome shotgun (WGS) entry which is preliminary data.</text>
</comment>
<dbReference type="EMBL" id="QIBW01000002">
    <property type="protein sequence ID" value="ROT91468.1"/>
    <property type="molecule type" value="Genomic_DNA"/>
</dbReference>
<dbReference type="CDD" id="cd16442">
    <property type="entry name" value="BPL"/>
    <property type="match status" value="1"/>
</dbReference>
<dbReference type="Pfam" id="PF02237">
    <property type="entry name" value="BPL_C"/>
    <property type="match status" value="1"/>
</dbReference>
<gene>
    <name evidence="5" type="ORF">DMP12_02105</name>
</gene>
<dbReference type="NCBIfam" id="TIGR00121">
    <property type="entry name" value="birA_ligase"/>
    <property type="match status" value="1"/>
</dbReference>
<name>A0A423UMQ7_9ACTN</name>
<dbReference type="Pfam" id="PF03099">
    <property type="entry name" value="BPL_LplA_LipB"/>
    <property type="match status" value="1"/>
</dbReference>
<evidence type="ECO:0000259" key="4">
    <source>
        <dbReference type="PROSITE" id="PS51733"/>
    </source>
</evidence>
<dbReference type="InterPro" id="IPR004143">
    <property type="entry name" value="BPL_LPL_catalytic"/>
</dbReference>
<dbReference type="PANTHER" id="PTHR12835:SF5">
    <property type="entry name" value="BIOTIN--PROTEIN LIGASE"/>
    <property type="match status" value="1"/>
</dbReference>
<dbReference type="AlphaFoldDB" id="A0A423UMQ7"/>
<dbReference type="PROSITE" id="PS51733">
    <property type="entry name" value="BPL_LPL_CATALYTIC"/>
    <property type="match status" value="1"/>
</dbReference>
<accession>A0A423UMQ7</accession>
<dbReference type="InterPro" id="IPR003142">
    <property type="entry name" value="BPL_C"/>
</dbReference>
<keyword evidence="1 5" id="KW-0436">Ligase</keyword>
<dbReference type="GO" id="GO:0005737">
    <property type="term" value="C:cytoplasm"/>
    <property type="evidence" value="ECO:0007669"/>
    <property type="project" value="TreeGrafter"/>
</dbReference>
<dbReference type="Gene3D" id="3.30.930.10">
    <property type="entry name" value="Bira Bifunctional Protein, Domain 2"/>
    <property type="match status" value="1"/>
</dbReference>
<dbReference type="PANTHER" id="PTHR12835">
    <property type="entry name" value="BIOTIN PROTEIN LIGASE"/>
    <property type="match status" value="1"/>
</dbReference>
<evidence type="ECO:0000313" key="6">
    <source>
        <dbReference type="Proteomes" id="UP000285258"/>
    </source>
</evidence>